<protein>
    <recommendedName>
        <fullName evidence="3">Cadherin-like beta sandwich domain-containing protein</fullName>
    </recommendedName>
</protein>
<reference evidence="1 2" key="1">
    <citation type="submission" date="2015-11" db="EMBL/GenBank/DDBJ databases">
        <title>Genome sequence of Pyrodictium occultum PL-19, a marine hyperthermophilic archaeon isolated from Volcano, Italy.</title>
        <authorList>
            <person name="Utturkar S."/>
            <person name="Huber H."/>
            <person name="Leptihn S."/>
            <person name="Brown S."/>
            <person name="Stetter K.O."/>
            <person name="Podar M."/>
        </authorList>
    </citation>
    <scope>NUCLEOTIDE SEQUENCE [LARGE SCALE GENOMIC DNA]</scope>
    <source>
        <strain evidence="1 2">PL-19</strain>
    </source>
</reference>
<dbReference type="STRING" id="2309.CF15_07375"/>
<name>A0A0V8RWX7_PYROC</name>
<accession>A0A0V8RWX7</accession>
<sequence length="76" mass="8031">MRNVGQIAARISSAYVINENGTVAGSYTTLNVTIAPGKVETVTINNVPANELGRVVQIKVVTQDGVEATYILTLRG</sequence>
<dbReference type="Proteomes" id="UP000053352">
    <property type="component" value="Unassembled WGS sequence"/>
</dbReference>
<keyword evidence="2" id="KW-1185">Reference proteome</keyword>
<gene>
    <name evidence="1" type="ORF">CF15_07375</name>
</gene>
<evidence type="ECO:0008006" key="3">
    <source>
        <dbReference type="Google" id="ProtNLM"/>
    </source>
</evidence>
<proteinExistence type="predicted"/>
<dbReference type="AlphaFoldDB" id="A0A0V8RWX7"/>
<dbReference type="EMBL" id="LNTB01000001">
    <property type="protein sequence ID" value="KSW12532.1"/>
    <property type="molecule type" value="Genomic_DNA"/>
</dbReference>
<organism evidence="1 2">
    <name type="scientific">Pyrodictium occultum</name>
    <dbReference type="NCBI Taxonomy" id="2309"/>
    <lineage>
        <taxon>Archaea</taxon>
        <taxon>Thermoproteota</taxon>
        <taxon>Thermoprotei</taxon>
        <taxon>Desulfurococcales</taxon>
        <taxon>Pyrodictiaceae</taxon>
        <taxon>Pyrodictium</taxon>
    </lineage>
</organism>
<evidence type="ECO:0000313" key="1">
    <source>
        <dbReference type="EMBL" id="KSW12532.1"/>
    </source>
</evidence>
<evidence type="ECO:0000313" key="2">
    <source>
        <dbReference type="Proteomes" id="UP000053352"/>
    </source>
</evidence>
<comment type="caution">
    <text evidence="1">The sequence shown here is derived from an EMBL/GenBank/DDBJ whole genome shotgun (WGS) entry which is preliminary data.</text>
</comment>